<dbReference type="EMBL" id="MLHK01000086">
    <property type="protein sequence ID" value="OOF42806.1"/>
    <property type="molecule type" value="Genomic_DNA"/>
</dbReference>
<reference evidence="1 2" key="1">
    <citation type="submission" date="2016-10" db="EMBL/GenBank/DDBJ databases">
        <title>Rodentibacter gen. nov. and new species.</title>
        <authorList>
            <person name="Christensen H."/>
        </authorList>
    </citation>
    <scope>NUCLEOTIDE SEQUENCE [LARGE SCALE GENOMIC DNA]</scope>
    <source>
        <strain evidence="1 2">H1983213011</strain>
    </source>
</reference>
<evidence type="ECO:0008006" key="3">
    <source>
        <dbReference type="Google" id="ProtNLM"/>
    </source>
</evidence>
<accession>A0A1V3ILJ7</accession>
<gene>
    <name evidence="1" type="ORF">BKK51_12430</name>
</gene>
<dbReference type="AlphaFoldDB" id="A0A1V3ILJ7"/>
<evidence type="ECO:0000313" key="2">
    <source>
        <dbReference type="Proteomes" id="UP000188728"/>
    </source>
</evidence>
<dbReference type="Proteomes" id="UP000188728">
    <property type="component" value="Unassembled WGS sequence"/>
</dbReference>
<evidence type="ECO:0000313" key="1">
    <source>
        <dbReference type="EMBL" id="OOF42806.1"/>
    </source>
</evidence>
<sequence>MENNKTKAQTGLDMNPQAIWTPKHIAKYSGFSYGYIRNHLINAADFPKPIQRHTGTTRQRKLYLAGEIIQYFSRNNKN</sequence>
<comment type="caution">
    <text evidence="1">The sequence shown here is derived from an EMBL/GenBank/DDBJ whole genome shotgun (WGS) entry which is preliminary data.</text>
</comment>
<proteinExistence type="predicted"/>
<protein>
    <recommendedName>
        <fullName evidence="3">DNA-binding protein</fullName>
    </recommendedName>
</protein>
<name>A0A1V3ILJ7_9PAST</name>
<organism evidence="1 2">
    <name type="scientific">Rodentibacter trehalosifermentans</name>
    <dbReference type="NCBI Taxonomy" id="1908263"/>
    <lineage>
        <taxon>Bacteria</taxon>
        <taxon>Pseudomonadati</taxon>
        <taxon>Pseudomonadota</taxon>
        <taxon>Gammaproteobacteria</taxon>
        <taxon>Pasteurellales</taxon>
        <taxon>Pasteurellaceae</taxon>
        <taxon>Rodentibacter</taxon>
    </lineage>
</organism>